<comment type="subcellular location">
    <subcellularLocation>
        <location evidence="1">Membrane</location>
    </subcellularLocation>
</comment>
<keyword evidence="2 8" id="KW-0812">Transmembrane</keyword>
<feature type="domain" description="POTRA" evidence="11">
    <location>
        <begin position="281"/>
        <end position="361"/>
    </location>
</feature>
<dbReference type="NCBIfam" id="TIGR03303">
    <property type="entry name" value="OM_YaeT"/>
    <property type="match status" value="1"/>
</dbReference>
<keyword evidence="4" id="KW-0677">Repeat</keyword>
<feature type="signal peptide" evidence="9">
    <location>
        <begin position="1"/>
        <end position="22"/>
    </location>
</feature>
<dbReference type="Gene3D" id="3.10.20.310">
    <property type="entry name" value="membrane protein fhac"/>
    <property type="match status" value="3"/>
</dbReference>
<evidence type="ECO:0000256" key="5">
    <source>
        <dbReference type="ARBA" id="ARBA00023136"/>
    </source>
</evidence>
<keyword evidence="5 8" id="KW-0472">Membrane</keyword>
<comment type="caution">
    <text evidence="12">The sequence shown here is derived from an EMBL/GenBank/DDBJ whole genome shotgun (WGS) entry which is preliminary data.</text>
</comment>
<evidence type="ECO:0000256" key="4">
    <source>
        <dbReference type="ARBA" id="ARBA00022737"/>
    </source>
</evidence>
<dbReference type="EMBL" id="JAATLK010000001">
    <property type="protein sequence ID" value="NIZ46364.1"/>
    <property type="molecule type" value="Genomic_DNA"/>
</dbReference>
<dbReference type="Pfam" id="PF01103">
    <property type="entry name" value="Omp85"/>
    <property type="match status" value="1"/>
</dbReference>
<protein>
    <recommendedName>
        <fullName evidence="7">Outer membrane protein assembly factor BamA</fullName>
    </recommendedName>
</protein>
<feature type="domain" description="Bacterial surface antigen (D15)" evidence="10">
    <location>
        <begin position="467"/>
        <end position="823"/>
    </location>
</feature>
<dbReference type="InterPro" id="IPR000184">
    <property type="entry name" value="Bac_surfAg_D15"/>
</dbReference>
<evidence type="ECO:0000256" key="9">
    <source>
        <dbReference type="SAM" id="SignalP"/>
    </source>
</evidence>
<evidence type="ECO:0000256" key="3">
    <source>
        <dbReference type="ARBA" id="ARBA00022729"/>
    </source>
</evidence>
<evidence type="ECO:0000256" key="8">
    <source>
        <dbReference type="SAM" id="Phobius"/>
    </source>
</evidence>
<organism evidence="12 13">
    <name type="scientific">Entomospira nematocerorum</name>
    <dbReference type="NCBI Taxonomy" id="2719987"/>
    <lineage>
        <taxon>Bacteria</taxon>
        <taxon>Pseudomonadati</taxon>
        <taxon>Spirochaetota</taxon>
        <taxon>Spirochaetia</taxon>
        <taxon>Spirochaetales</taxon>
        <taxon>Spirochaetaceae</taxon>
        <taxon>Entomospira</taxon>
    </lineage>
</organism>
<sequence length="866" mass="97985">MKKFFVYMSFICALQMNILAQSADDAIGKPIVDIRMNGLMNYQPAQFKKIFAPFLGEPFNFDILAKLETELLATGYFSSIEAMADQNSVPGSLILIFNVIEIPLIQEIRFQGGNRFKGKLLEHVDVKVKEPYSPARVASSVRRLQKAFIDAGFVDARVSWAPKQLDNGNFLVTFIIEEGAALVVESIEFVGLESFFAEDKGREKRLRSVLSQKPKKFLQKGIYQADLIENDRIVIVRFLQQYGHLDAVLEGNTIVEHRLDPDTNTDYLTIRYIVNPGRVWRFGGVTISGNTLYSTEEILKLFANIPVGEVLDYTAFMNAFYSGLVEMYSRDGYIFNIYSDPVETRDEATGEVSFHIDIVEKDRAHVESITISGPTKTRENVIKREIDFDVGDVFSSQKIQRAYMNLMQTGYFEAVVPMVNQGSDIGLVHVGFDVEEGRTTELMFGLSIGGNAGEFPISGMISYGDKNLFGRGYSGKLDFSANIEQISASMSFFNPRVMDSRWGLGGSFGYTRSVQTTRQGWDNIPHNQSGAYVFRGKTVYNNVEYGAGSYFPESRVPTSEEISLYGLIPDYYYFASNIAPMKFVQHDITLGLSTGYIQPLVIGFLRFTAGFDLGWTYTTYDKNLHPALNEISDGYRRWVFNNGLWTRIAWENRNNPSLPTEGFILSQMFYVAGGALGGHRTYIKSQTRFDYYIPLPEVKFSKKENAWSMRWNIKLRSAFSWLGAQGGFGLVGATKEWFTLDGMFLGRGWGDLSPSGRIMWDNSIEFRLPLFSNLLWWDTFIDLIWLWGSEKAMMEPNAWRRGFYGAVGTGLRLAIPSFPIAIYLIKRFGVNDRGSPNGFFNWNPGLSPTWKGPGLDFAIVFSIDMY</sequence>
<dbReference type="Gene3D" id="2.40.160.50">
    <property type="entry name" value="membrane protein fhac: a member of the omp85/tpsb transporter family"/>
    <property type="match status" value="1"/>
</dbReference>
<dbReference type="PANTHER" id="PTHR12815:SF47">
    <property type="entry name" value="TRANSLOCATION AND ASSEMBLY MODULE SUBUNIT TAMA"/>
    <property type="match status" value="1"/>
</dbReference>
<dbReference type="InterPro" id="IPR010827">
    <property type="entry name" value="BamA/TamA_POTRA"/>
</dbReference>
<dbReference type="PANTHER" id="PTHR12815">
    <property type="entry name" value="SORTING AND ASSEMBLY MACHINERY SAMM50 PROTEIN FAMILY MEMBER"/>
    <property type="match status" value="1"/>
</dbReference>
<dbReference type="InterPro" id="IPR039910">
    <property type="entry name" value="D15-like"/>
</dbReference>
<dbReference type="GO" id="GO:0009279">
    <property type="term" value="C:cell outer membrane"/>
    <property type="evidence" value="ECO:0007669"/>
    <property type="project" value="UniProtKB-UniRule"/>
</dbReference>
<dbReference type="AlphaFoldDB" id="A0A968GAR5"/>
<accession>A0A968GAR5</accession>
<feature type="chain" id="PRO_5037523823" description="Outer membrane protein assembly factor BamA" evidence="9">
    <location>
        <begin position="23"/>
        <end position="866"/>
    </location>
</feature>
<dbReference type="GO" id="GO:0071709">
    <property type="term" value="P:membrane assembly"/>
    <property type="evidence" value="ECO:0007669"/>
    <property type="project" value="InterPro"/>
</dbReference>
<dbReference type="InterPro" id="IPR023707">
    <property type="entry name" value="OM_assembly_BamA"/>
</dbReference>
<proteinExistence type="predicted"/>
<evidence type="ECO:0000256" key="7">
    <source>
        <dbReference type="NCBIfam" id="TIGR03303"/>
    </source>
</evidence>
<keyword evidence="13" id="KW-1185">Reference proteome</keyword>
<feature type="domain" description="POTRA" evidence="11">
    <location>
        <begin position="104"/>
        <end position="179"/>
    </location>
</feature>
<keyword evidence="3 9" id="KW-0732">Signal</keyword>
<evidence type="ECO:0000313" key="13">
    <source>
        <dbReference type="Proteomes" id="UP000752013"/>
    </source>
</evidence>
<feature type="domain" description="POTRA" evidence="11">
    <location>
        <begin position="365"/>
        <end position="437"/>
    </location>
</feature>
<keyword evidence="6" id="KW-0998">Cell outer membrane</keyword>
<dbReference type="RefSeq" id="WP_167702834.1">
    <property type="nucleotide sequence ID" value="NZ_CP118168.1"/>
</dbReference>
<evidence type="ECO:0000259" key="11">
    <source>
        <dbReference type="Pfam" id="PF07244"/>
    </source>
</evidence>
<evidence type="ECO:0000256" key="1">
    <source>
        <dbReference type="ARBA" id="ARBA00004370"/>
    </source>
</evidence>
<evidence type="ECO:0000313" key="12">
    <source>
        <dbReference type="EMBL" id="NIZ46364.1"/>
    </source>
</evidence>
<gene>
    <name evidence="12" type="primary">bamA</name>
    <name evidence="12" type="ORF">HCT46_00280</name>
</gene>
<dbReference type="Pfam" id="PF07244">
    <property type="entry name" value="POTRA"/>
    <property type="match status" value="3"/>
</dbReference>
<name>A0A968GAR5_9SPIO</name>
<evidence type="ECO:0000259" key="10">
    <source>
        <dbReference type="Pfam" id="PF01103"/>
    </source>
</evidence>
<reference evidence="12" key="1">
    <citation type="submission" date="2020-03" db="EMBL/GenBank/DDBJ databases">
        <title>Spirochaetal bacteria isolated from arthropods constitute a novel genus Entomospira genus novum within the order Spirochaetales.</title>
        <authorList>
            <person name="Grana-Miraglia L."/>
            <person name="Sikutova S."/>
            <person name="Fingerle V."/>
            <person name="Sing A."/>
            <person name="Castillo-Ramirez S."/>
            <person name="Margos G."/>
            <person name="Rudolf I."/>
        </authorList>
    </citation>
    <scope>NUCLEOTIDE SEQUENCE</scope>
    <source>
        <strain evidence="12">BR208</strain>
    </source>
</reference>
<evidence type="ECO:0000256" key="6">
    <source>
        <dbReference type="ARBA" id="ARBA00023237"/>
    </source>
</evidence>
<keyword evidence="8" id="KW-1133">Transmembrane helix</keyword>
<evidence type="ECO:0000256" key="2">
    <source>
        <dbReference type="ARBA" id="ARBA00022692"/>
    </source>
</evidence>
<feature type="transmembrane region" description="Helical" evidence="8">
    <location>
        <begin position="803"/>
        <end position="825"/>
    </location>
</feature>
<dbReference type="Proteomes" id="UP000752013">
    <property type="component" value="Unassembled WGS sequence"/>
</dbReference>